<protein>
    <recommendedName>
        <fullName evidence="4">CCHC-type domain-containing protein</fullName>
    </recommendedName>
</protein>
<evidence type="ECO:0000313" key="6">
    <source>
        <dbReference type="Proteomes" id="UP000596661"/>
    </source>
</evidence>
<dbReference type="SUPFAM" id="SSF57756">
    <property type="entry name" value="Retrovirus zinc finger-like domains"/>
    <property type="match status" value="1"/>
</dbReference>
<proteinExistence type="predicted"/>
<feature type="transmembrane region" description="Helical" evidence="3">
    <location>
        <begin position="131"/>
        <end position="152"/>
    </location>
</feature>
<evidence type="ECO:0000256" key="3">
    <source>
        <dbReference type="SAM" id="Phobius"/>
    </source>
</evidence>
<feature type="region of interest" description="Disordered" evidence="2">
    <location>
        <begin position="1"/>
        <end position="33"/>
    </location>
</feature>
<dbReference type="GO" id="GO:0008270">
    <property type="term" value="F:zinc ion binding"/>
    <property type="evidence" value="ECO:0007669"/>
    <property type="project" value="UniProtKB-KW"/>
</dbReference>
<reference evidence="5" key="2">
    <citation type="submission" date="2021-03" db="UniProtKB">
        <authorList>
            <consortium name="EnsemblPlants"/>
        </authorList>
    </citation>
    <scope>IDENTIFICATION</scope>
</reference>
<dbReference type="InterPro" id="IPR001878">
    <property type="entry name" value="Znf_CCHC"/>
</dbReference>
<reference evidence="5" key="1">
    <citation type="submission" date="2018-11" db="EMBL/GenBank/DDBJ databases">
        <authorList>
            <person name="Grassa J C."/>
        </authorList>
    </citation>
    <scope>NUCLEOTIDE SEQUENCE [LARGE SCALE GENOMIC DNA]</scope>
</reference>
<dbReference type="EMBL" id="UZAU01000616">
    <property type="status" value="NOT_ANNOTATED_CDS"/>
    <property type="molecule type" value="Genomic_DNA"/>
</dbReference>
<evidence type="ECO:0000313" key="5">
    <source>
        <dbReference type="EnsemblPlants" id="cds.evm.model.06.1685"/>
    </source>
</evidence>
<accession>A0A803PVJ1</accession>
<evidence type="ECO:0000259" key="4">
    <source>
        <dbReference type="PROSITE" id="PS50158"/>
    </source>
</evidence>
<dbReference type="Pfam" id="PF00098">
    <property type="entry name" value="zf-CCHC"/>
    <property type="match status" value="1"/>
</dbReference>
<dbReference type="Gramene" id="evm.model.06.1685">
    <property type="protein sequence ID" value="cds.evm.model.06.1685"/>
    <property type="gene ID" value="evm.TU.06.1685"/>
</dbReference>
<keyword evidence="1" id="KW-0479">Metal-binding</keyword>
<feature type="domain" description="CCHC-type" evidence="4">
    <location>
        <begin position="203"/>
        <end position="218"/>
    </location>
</feature>
<evidence type="ECO:0000256" key="1">
    <source>
        <dbReference type="PROSITE-ProRule" id="PRU00047"/>
    </source>
</evidence>
<dbReference type="PROSITE" id="PS50158">
    <property type="entry name" value="ZF_CCHC"/>
    <property type="match status" value="1"/>
</dbReference>
<dbReference type="AlphaFoldDB" id="A0A803PVJ1"/>
<dbReference type="GO" id="GO:0003676">
    <property type="term" value="F:nucleic acid binding"/>
    <property type="evidence" value="ECO:0007669"/>
    <property type="project" value="InterPro"/>
</dbReference>
<keyword evidence="3" id="KW-1133">Transmembrane helix</keyword>
<dbReference type="Proteomes" id="UP000596661">
    <property type="component" value="Chromosome 6"/>
</dbReference>
<keyword evidence="6" id="KW-1185">Reference proteome</keyword>
<keyword evidence="3" id="KW-0812">Transmembrane</keyword>
<dbReference type="InterPro" id="IPR036875">
    <property type="entry name" value="Znf_CCHC_sf"/>
</dbReference>
<sequence>MVETKGSRGGQNPSNPCRHGRGRGSRFGPNSAIEQPIVSNRMEPLYERFCKQAPVAFLGGTNVMKAEQWLTDVTAITWKVSWDFFNAKYYNEVVRNAKRKEFTELVKGETMLFELRVQRNFFKSPEGLQVLVGPPPFLLLVMVGMVVIPMLIRRGRFLQHQVVLDRVRGSVGTKVEVHVRVILILSALIVRNIIPKNVIGKACFQCGIVGHFKKDCPQMKKEEQKQEVKLVPARVFTII</sequence>
<keyword evidence="3" id="KW-0472">Membrane</keyword>
<keyword evidence="1" id="KW-0863">Zinc-finger</keyword>
<dbReference type="Gene3D" id="4.10.60.10">
    <property type="entry name" value="Zinc finger, CCHC-type"/>
    <property type="match status" value="1"/>
</dbReference>
<dbReference type="SMART" id="SM00343">
    <property type="entry name" value="ZnF_C2HC"/>
    <property type="match status" value="1"/>
</dbReference>
<evidence type="ECO:0000256" key="2">
    <source>
        <dbReference type="SAM" id="MobiDB-lite"/>
    </source>
</evidence>
<name>A0A803PVJ1_CANSA</name>
<organism evidence="5 6">
    <name type="scientific">Cannabis sativa</name>
    <name type="common">Hemp</name>
    <name type="synonym">Marijuana</name>
    <dbReference type="NCBI Taxonomy" id="3483"/>
    <lineage>
        <taxon>Eukaryota</taxon>
        <taxon>Viridiplantae</taxon>
        <taxon>Streptophyta</taxon>
        <taxon>Embryophyta</taxon>
        <taxon>Tracheophyta</taxon>
        <taxon>Spermatophyta</taxon>
        <taxon>Magnoliopsida</taxon>
        <taxon>eudicotyledons</taxon>
        <taxon>Gunneridae</taxon>
        <taxon>Pentapetalae</taxon>
        <taxon>rosids</taxon>
        <taxon>fabids</taxon>
        <taxon>Rosales</taxon>
        <taxon>Cannabaceae</taxon>
        <taxon>Cannabis</taxon>
    </lineage>
</organism>
<dbReference type="EnsemblPlants" id="evm.model.06.1685">
    <property type="protein sequence ID" value="cds.evm.model.06.1685"/>
    <property type="gene ID" value="evm.TU.06.1685"/>
</dbReference>
<keyword evidence="1" id="KW-0862">Zinc</keyword>